<name>A0A418NQW5_9SPHN</name>
<dbReference type="EMBL" id="QXFL01000005">
    <property type="protein sequence ID" value="RIV85194.1"/>
    <property type="molecule type" value="Genomic_DNA"/>
</dbReference>
<keyword evidence="4" id="KW-1185">Reference proteome</keyword>
<sequence length="136" mass="14689">MSFIRRLRDDARGVSTIEFALLAPAFLTLVFGTIEGSRIVWTKNTLDEVAFATARCMSVSLECETETEQQDFAVDRAASYGIAIVAADVTATADADCNGFPDSSRITITHDFNSVMGGFMPSMAADLEADSCFPQL</sequence>
<evidence type="ECO:0000313" key="4">
    <source>
        <dbReference type="Proteomes" id="UP000286576"/>
    </source>
</evidence>
<dbReference type="Pfam" id="PF07811">
    <property type="entry name" value="TadE"/>
    <property type="match status" value="1"/>
</dbReference>
<evidence type="ECO:0000313" key="3">
    <source>
        <dbReference type="EMBL" id="RIV85194.1"/>
    </source>
</evidence>
<proteinExistence type="predicted"/>
<dbReference type="InterPro" id="IPR012495">
    <property type="entry name" value="TadE-like_dom"/>
</dbReference>
<organism evidence="3 4">
    <name type="scientific">Aurantiacibacter zhengii</name>
    <dbReference type="NCBI Taxonomy" id="2307003"/>
    <lineage>
        <taxon>Bacteria</taxon>
        <taxon>Pseudomonadati</taxon>
        <taxon>Pseudomonadota</taxon>
        <taxon>Alphaproteobacteria</taxon>
        <taxon>Sphingomonadales</taxon>
        <taxon>Erythrobacteraceae</taxon>
        <taxon>Aurantiacibacter</taxon>
    </lineage>
</organism>
<comment type="caution">
    <text evidence="3">The sequence shown here is derived from an EMBL/GenBank/DDBJ whole genome shotgun (WGS) entry which is preliminary data.</text>
</comment>
<evidence type="ECO:0000259" key="1">
    <source>
        <dbReference type="Pfam" id="PF07811"/>
    </source>
</evidence>
<evidence type="ECO:0000313" key="2">
    <source>
        <dbReference type="EMBL" id="RIV83156.1"/>
    </source>
</evidence>
<dbReference type="AlphaFoldDB" id="A0A418NQW5"/>
<reference evidence="3 4" key="1">
    <citation type="submission" date="2018-08" db="EMBL/GenBank/DDBJ databases">
        <title>Erythrobacter zhengii sp.nov., a bacterium isolated from deep-sea sediment.</title>
        <authorList>
            <person name="Fang C."/>
            <person name="Wu Y.-H."/>
            <person name="Sun C."/>
            <person name="Wang H."/>
            <person name="Cheng H."/>
            <person name="Meng F.-X."/>
            <person name="Wang C.-S."/>
            <person name="Xu X.-W."/>
        </authorList>
    </citation>
    <scope>NUCLEOTIDE SEQUENCE [LARGE SCALE GENOMIC DNA]</scope>
    <source>
        <strain evidence="3 4">V18</strain>
    </source>
</reference>
<protein>
    <submittedName>
        <fullName evidence="3">Pilus assembly protein</fullName>
    </submittedName>
</protein>
<dbReference type="RefSeq" id="WP_119587433.1">
    <property type="nucleotide sequence ID" value="NZ_CAWODQ010000003.1"/>
</dbReference>
<accession>A0A418NQW5</accession>
<gene>
    <name evidence="3" type="ORF">D2V07_13015</name>
    <name evidence="2" type="ORF">D2V07_17015</name>
</gene>
<dbReference type="EMBL" id="QXFL01000011">
    <property type="protein sequence ID" value="RIV83156.1"/>
    <property type="molecule type" value="Genomic_DNA"/>
</dbReference>
<feature type="domain" description="TadE-like" evidence="1">
    <location>
        <begin position="13"/>
        <end position="55"/>
    </location>
</feature>
<dbReference type="Proteomes" id="UP000286576">
    <property type="component" value="Unassembled WGS sequence"/>
</dbReference>
<dbReference type="OrthoDB" id="7306064at2"/>